<dbReference type="Proteomes" id="UP001153269">
    <property type="component" value="Unassembled WGS sequence"/>
</dbReference>
<comment type="caution">
    <text evidence="2">The sequence shown here is derived from an EMBL/GenBank/DDBJ whole genome shotgun (WGS) entry which is preliminary data.</text>
</comment>
<gene>
    <name evidence="2" type="ORF">PLEPLA_LOCUS30206</name>
</gene>
<evidence type="ECO:0000313" key="3">
    <source>
        <dbReference type="Proteomes" id="UP001153269"/>
    </source>
</evidence>
<evidence type="ECO:0000313" key="2">
    <source>
        <dbReference type="EMBL" id="CAB1442528.1"/>
    </source>
</evidence>
<accession>A0A9N7V466</accession>
<reference evidence="2" key="1">
    <citation type="submission" date="2020-03" db="EMBL/GenBank/DDBJ databases">
        <authorList>
            <person name="Weist P."/>
        </authorList>
    </citation>
    <scope>NUCLEOTIDE SEQUENCE</scope>
</reference>
<name>A0A9N7V466_PLEPL</name>
<dbReference type="AlphaFoldDB" id="A0A9N7V466"/>
<sequence>MWYGLESGVVRGIGEIGGLSPRVPFLDRRQSGPFGHQGWIYGTIAAQHSVQLTEMDYDADTLQWTGNSEDSDKATLAQAGGEKEESCTQLYKRRGDREKEKEGGRGSLRRLFSCQWPMMPDPSLSLSPLAAYSVFPHLRGNQRRMPLC</sequence>
<proteinExistence type="predicted"/>
<evidence type="ECO:0000256" key="1">
    <source>
        <dbReference type="SAM" id="MobiDB-lite"/>
    </source>
</evidence>
<keyword evidence="3" id="KW-1185">Reference proteome</keyword>
<protein>
    <submittedName>
        <fullName evidence="2">Uncharacterized protein</fullName>
    </submittedName>
</protein>
<organism evidence="2 3">
    <name type="scientific">Pleuronectes platessa</name>
    <name type="common">European plaice</name>
    <dbReference type="NCBI Taxonomy" id="8262"/>
    <lineage>
        <taxon>Eukaryota</taxon>
        <taxon>Metazoa</taxon>
        <taxon>Chordata</taxon>
        <taxon>Craniata</taxon>
        <taxon>Vertebrata</taxon>
        <taxon>Euteleostomi</taxon>
        <taxon>Actinopterygii</taxon>
        <taxon>Neopterygii</taxon>
        <taxon>Teleostei</taxon>
        <taxon>Neoteleostei</taxon>
        <taxon>Acanthomorphata</taxon>
        <taxon>Carangaria</taxon>
        <taxon>Pleuronectiformes</taxon>
        <taxon>Pleuronectoidei</taxon>
        <taxon>Pleuronectidae</taxon>
        <taxon>Pleuronectes</taxon>
    </lineage>
</organism>
<dbReference type="EMBL" id="CADEAL010002868">
    <property type="protein sequence ID" value="CAB1442528.1"/>
    <property type="molecule type" value="Genomic_DNA"/>
</dbReference>
<feature type="compositionally biased region" description="Basic and acidic residues" evidence="1">
    <location>
        <begin position="93"/>
        <end position="104"/>
    </location>
</feature>
<feature type="region of interest" description="Disordered" evidence="1">
    <location>
        <begin position="66"/>
        <end position="105"/>
    </location>
</feature>